<sequence>MIDLYTDIVPKKLGASKAFQEAALLLTENGIHTIIANEQGLEPGYLDDMNHMLESRVVPLRVMPGGRVPISERFIQESRGNFQTINDNNKYMLLHISHQEKPVYMESLIYELQLDQLVPIISEPERHPYFLEHKEELYKLVKQGALVQISSDSIIGIHGKKVKQAAFEFLEHNLAHVVASGVTLTNYKKYSLPKAYKQIEKAYGASKVDMLMENAVAIVDGKGVQTLPPERVKKAKFLGLF</sequence>
<comment type="similarity">
    <text evidence="1 5">Belongs to the metallo-dependent hydrolases superfamily. CpsB/CapC family.</text>
</comment>
<evidence type="ECO:0000313" key="8">
    <source>
        <dbReference type="Proteomes" id="UP000664578"/>
    </source>
</evidence>
<evidence type="ECO:0000256" key="2">
    <source>
        <dbReference type="ARBA" id="ARBA00022801"/>
    </source>
</evidence>
<reference evidence="9" key="2">
    <citation type="submission" date="2023-07" db="EMBL/GenBank/DDBJ databases">
        <title>Draft genomic sequences of Priestia flexa CCM isolated from the soil of an abandoned mine contaminated by free cyanide in the high Andean zone of Tacna, Peru.</title>
        <authorList>
            <person name="Caceda Quiroz C.J."/>
            <person name="Maraza Chooque G.J."/>
            <person name="Fora Quispe G.L."/>
            <person name="Carpio Mamani M."/>
        </authorList>
    </citation>
    <scope>NUCLEOTIDE SEQUENCE [LARGE SCALE GENOMIC DNA]</scope>
    <source>
        <strain evidence="9">CCM</strain>
    </source>
</reference>
<dbReference type="Proteomes" id="UP000664578">
    <property type="component" value="Unassembled WGS sequence"/>
</dbReference>
<dbReference type="EC" id="3.1.3.48" evidence="5"/>
<organism evidence="6 8">
    <name type="scientific">Priestia flexa</name>
    <dbReference type="NCBI Taxonomy" id="86664"/>
    <lineage>
        <taxon>Bacteria</taxon>
        <taxon>Bacillati</taxon>
        <taxon>Bacillota</taxon>
        <taxon>Bacilli</taxon>
        <taxon>Bacillales</taxon>
        <taxon>Bacillaceae</taxon>
        <taxon>Priestia</taxon>
    </lineage>
</organism>
<keyword evidence="3 5" id="KW-0904">Protein phosphatase</keyword>
<evidence type="ECO:0000256" key="3">
    <source>
        <dbReference type="ARBA" id="ARBA00022912"/>
    </source>
</evidence>
<evidence type="ECO:0000256" key="5">
    <source>
        <dbReference type="PIRNR" id="PIRNR016557"/>
    </source>
</evidence>
<evidence type="ECO:0000313" key="6">
    <source>
        <dbReference type="EMBL" id="MBN8250820.1"/>
    </source>
</evidence>
<proteinExistence type="inferred from homology"/>
<name>A0A8I1SMD5_9BACI</name>
<dbReference type="PIRSF" id="PIRSF016557">
    <property type="entry name" value="Caps_synth_CpsB"/>
    <property type="match status" value="1"/>
</dbReference>
<evidence type="ECO:0000256" key="4">
    <source>
        <dbReference type="ARBA" id="ARBA00051722"/>
    </source>
</evidence>
<dbReference type="AlphaFoldDB" id="A0A8I1SMD5"/>
<gene>
    <name evidence="6" type="ORF">JF537_04405</name>
    <name evidence="7" type="ORF">RIB56_07840</name>
</gene>
<dbReference type="KEGG" id="bfx:BC359_15395"/>
<dbReference type="PANTHER" id="PTHR39181">
    <property type="entry name" value="TYROSINE-PROTEIN PHOSPHATASE YWQE"/>
    <property type="match status" value="1"/>
</dbReference>
<accession>A0A8I1SMD5</accession>
<dbReference type="InterPro" id="IPR016667">
    <property type="entry name" value="Caps_polysacc_synth_CpsB/CapC"/>
</dbReference>
<dbReference type="Gene3D" id="3.20.20.140">
    <property type="entry name" value="Metal-dependent hydrolases"/>
    <property type="match status" value="1"/>
</dbReference>
<protein>
    <recommendedName>
        <fullName evidence="5">Tyrosine-protein phosphatase</fullName>
        <ecNumber evidence="5">3.1.3.48</ecNumber>
    </recommendedName>
</protein>
<dbReference type="GO" id="GO:0004725">
    <property type="term" value="F:protein tyrosine phosphatase activity"/>
    <property type="evidence" value="ECO:0007669"/>
    <property type="project" value="UniProtKB-UniRule"/>
</dbReference>
<dbReference type="PANTHER" id="PTHR39181:SF1">
    <property type="entry name" value="TYROSINE-PROTEIN PHOSPHATASE YWQE"/>
    <property type="match status" value="1"/>
</dbReference>
<dbReference type="Proteomes" id="UP001284771">
    <property type="component" value="Unassembled WGS sequence"/>
</dbReference>
<keyword evidence="2 5" id="KW-0378">Hydrolase</keyword>
<comment type="caution">
    <text evidence="6">The sequence shown here is derived from an EMBL/GenBank/DDBJ whole genome shotgun (WGS) entry which is preliminary data.</text>
</comment>
<reference evidence="7" key="3">
    <citation type="submission" date="2024-05" db="EMBL/GenBank/DDBJ databases">
        <title>Draft genomic sequences of Priestia flexa CCM isolated from the soil of an abandoned mine contaminated by free cyanide in the high Andean zone of Tacna, Peru.</title>
        <authorList>
            <person name="Caceda Quiroz C.J."/>
            <person name="Maraza Chooque G.J."/>
            <person name="Fora Quispe G.L."/>
            <person name="Carpio Mamani M."/>
        </authorList>
    </citation>
    <scope>NUCLEOTIDE SEQUENCE</scope>
    <source>
        <strain evidence="7">CCM</strain>
    </source>
</reference>
<dbReference type="GeneID" id="93681507"/>
<dbReference type="EMBL" id="JAEMWV010000002">
    <property type="protein sequence ID" value="MBN8250820.1"/>
    <property type="molecule type" value="Genomic_DNA"/>
</dbReference>
<evidence type="ECO:0000313" key="7">
    <source>
        <dbReference type="EMBL" id="MDW8516043.1"/>
    </source>
</evidence>
<keyword evidence="9" id="KW-1185">Reference proteome</keyword>
<reference evidence="6" key="1">
    <citation type="submission" date="2020-12" db="EMBL/GenBank/DDBJ databases">
        <title>PHA producing bacteria isolated from mangrove.</title>
        <authorList>
            <person name="Zheng W."/>
            <person name="Yu S."/>
            <person name="Huang Y."/>
        </authorList>
    </citation>
    <scope>NUCLEOTIDE SEQUENCE</scope>
    <source>
        <strain evidence="6">GN22-4</strain>
    </source>
</reference>
<dbReference type="Pfam" id="PF19567">
    <property type="entry name" value="CpsB_CapC"/>
    <property type="match status" value="1"/>
</dbReference>
<comment type="catalytic activity">
    <reaction evidence="4 5">
        <text>O-phospho-L-tyrosyl-[protein] + H2O = L-tyrosyl-[protein] + phosphate</text>
        <dbReference type="Rhea" id="RHEA:10684"/>
        <dbReference type="Rhea" id="RHEA-COMP:10136"/>
        <dbReference type="Rhea" id="RHEA-COMP:20101"/>
        <dbReference type="ChEBI" id="CHEBI:15377"/>
        <dbReference type="ChEBI" id="CHEBI:43474"/>
        <dbReference type="ChEBI" id="CHEBI:46858"/>
        <dbReference type="ChEBI" id="CHEBI:61978"/>
        <dbReference type="EC" id="3.1.3.48"/>
    </reaction>
</comment>
<dbReference type="GO" id="GO:0030145">
    <property type="term" value="F:manganese ion binding"/>
    <property type="evidence" value="ECO:0007669"/>
    <property type="project" value="UniProtKB-UniRule"/>
</dbReference>
<evidence type="ECO:0000256" key="1">
    <source>
        <dbReference type="ARBA" id="ARBA00005750"/>
    </source>
</evidence>
<dbReference type="EMBL" id="JAWUZT010000017">
    <property type="protein sequence ID" value="MDW8516043.1"/>
    <property type="molecule type" value="Genomic_DNA"/>
</dbReference>
<evidence type="ECO:0000313" key="9">
    <source>
        <dbReference type="Proteomes" id="UP001284771"/>
    </source>
</evidence>
<dbReference type="RefSeq" id="WP_078990074.1">
    <property type="nucleotide sequence ID" value="NZ_CANLXW010000002.1"/>
</dbReference>